<dbReference type="InterPro" id="IPR027417">
    <property type="entry name" value="P-loop_NTPase"/>
</dbReference>
<evidence type="ECO:0000259" key="3">
    <source>
        <dbReference type="PROSITE" id="PS51388"/>
    </source>
</evidence>
<dbReference type="Pfam" id="PF01031">
    <property type="entry name" value="Dynamin_M"/>
    <property type="match status" value="1"/>
</dbReference>
<keyword evidence="2" id="KW-0342">GTP-binding</keyword>
<feature type="domain" description="Dynamin-type G" evidence="4">
    <location>
        <begin position="33"/>
        <end position="330"/>
    </location>
</feature>
<dbReference type="Gene3D" id="1.20.120.1240">
    <property type="entry name" value="Dynamin, middle domain"/>
    <property type="match status" value="1"/>
</dbReference>
<dbReference type="GO" id="GO:0016787">
    <property type="term" value="F:hydrolase activity"/>
    <property type="evidence" value="ECO:0007669"/>
    <property type="project" value="UniProtKB-KW"/>
</dbReference>
<organism evidence="5 6">
    <name type="scientific">Seiridium unicorne</name>
    <dbReference type="NCBI Taxonomy" id="138068"/>
    <lineage>
        <taxon>Eukaryota</taxon>
        <taxon>Fungi</taxon>
        <taxon>Dikarya</taxon>
        <taxon>Ascomycota</taxon>
        <taxon>Pezizomycotina</taxon>
        <taxon>Sordariomycetes</taxon>
        <taxon>Xylariomycetidae</taxon>
        <taxon>Amphisphaeriales</taxon>
        <taxon>Sporocadaceae</taxon>
        <taxon>Seiridium</taxon>
    </lineage>
</organism>
<dbReference type="InterPro" id="IPR000375">
    <property type="entry name" value="Dynamin_stalk"/>
</dbReference>
<accession>A0ABR2VBU4</accession>
<gene>
    <name evidence="5" type="ORF">SUNI508_13853</name>
</gene>
<keyword evidence="1" id="KW-0547">Nucleotide-binding</keyword>
<dbReference type="EMBL" id="JARVKF010000052">
    <property type="protein sequence ID" value="KAK9424001.1"/>
    <property type="molecule type" value="Genomic_DNA"/>
</dbReference>
<evidence type="ECO:0000256" key="1">
    <source>
        <dbReference type="ARBA" id="ARBA00022741"/>
    </source>
</evidence>
<keyword evidence="6" id="KW-1185">Reference proteome</keyword>
<evidence type="ECO:0000259" key="4">
    <source>
        <dbReference type="PROSITE" id="PS51718"/>
    </source>
</evidence>
<dbReference type="InterPro" id="IPR022812">
    <property type="entry name" value="Dynamin"/>
</dbReference>
<name>A0ABR2VBU4_9PEZI</name>
<evidence type="ECO:0000313" key="6">
    <source>
        <dbReference type="Proteomes" id="UP001408356"/>
    </source>
</evidence>
<evidence type="ECO:0000256" key="2">
    <source>
        <dbReference type="ARBA" id="ARBA00023134"/>
    </source>
</evidence>
<dbReference type="PROSITE" id="PS51388">
    <property type="entry name" value="GED"/>
    <property type="match status" value="1"/>
</dbReference>
<dbReference type="SMART" id="SM00053">
    <property type="entry name" value="DYNc"/>
    <property type="match status" value="1"/>
</dbReference>
<dbReference type="PANTHER" id="PTHR11566:SF215">
    <property type="entry name" value="DYNAMIN GTPASE"/>
    <property type="match status" value="1"/>
</dbReference>
<reference evidence="5 6" key="1">
    <citation type="journal article" date="2024" name="J. Plant Pathol.">
        <title>Sequence and assembly of the genome of Seiridium unicorne, isolate CBS 538.82, causal agent of cypress canker disease.</title>
        <authorList>
            <person name="Scali E."/>
            <person name="Rocca G.D."/>
            <person name="Danti R."/>
            <person name="Garbelotto M."/>
            <person name="Barberini S."/>
            <person name="Baroncelli R."/>
            <person name="Emiliani G."/>
        </authorList>
    </citation>
    <scope>NUCLEOTIDE SEQUENCE [LARGE SCALE GENOMIC DNA]</scope>
    <source>
        <strain evidence="5 6">BM-138-508</strain>
    </source>
</reference>
<dbReference type="PROSITE" id="PS51718">
    <property type="entry name" value="G_DYNAMIN_2"/>
    <property type="match status" value="1"/>
</dbReference>
<dbReference type="InterPro" id="IPR030381">
    <property type="entry name" value="G_DYNAMIN_dom"/>
</dbReference>
<dbReference type="InterPro" id="IPR001401">
    <property type="entry name" value="Dynamin_GTPase"/>
</dbReference>
<protein>
    <submittedName>
        <fullName evidence="5">P-loop containing nucleoside triphosphate hydrolase protein</fullName>
    </submittedName>
</protein>
<dbReference type="InterPro" id="IPR045063">
    <property type="entry name" value="Dynamin_N"/>
</dbReference>
<dbReference type="Gene3D" id="3.40.50.300">
    <property type="entry name" value="P-loop containing nucleotide triphosphate hydrolases"/>
    <property type="match status" value="1"/>
</dbReference>
<dbReference type="Proteomes" id="UP001408356">
    <property type="component" value="Unassembled WGS sequence"/>
</dbReference>
<dbReference type="Pfam" id="PF00350">
    <property type="entry name" value="Dynamin_N"/>
    <property type="match status" value="1"/>
</dbReference>
<dbReference type="CDD" id="cd08771">
    <property type="entry name" value="DLP_1"/>
    <property type="match status" value="1"/>
</dbReference>
<dbReference type="SUPFAM" id="SSF52540">
    <property type="entry name" value="P-loop containing nucleoside triphosphate hydrolases"/>
    <property type="match status" value="1"/>
</dbReference>
<feature type="domain" description="GED" evidence="3">
    <location>
        <begin position="654"/>
        <end position="744"/>
    </location>
</feature>
<dbReference type="PANTHER" id="PTHR11566">
    <property type="entry name" value="DYNAMIN"/>
    <property type="match status" value="1"/>
</dbReference>
<sequence>MNMNNIAGQEPQIPGNLSILTKVDKLRELVGTRVALPQLVVVGDQSSGKSSVLEGLTGFAFPRDVELCTRYVTQITCRRDSEESITVAIIPHQDTEIAAQERLKGFCRSLTNLDPESLARLFEEANEAIGIRTNKRTTSSDGSALPTFSEHILKIEKLGPQENHFTVIDVPGIFRQETEGVTSESDIELVMKMVKTYTDKQPSSILAIMSSNVDPATQEILKLAKKADPSMSRTMAVLTKPDLAIEHSVQKIVIDYVTGKRGDLTLGYYIVKNRGPDDVGMSLQQGLVKEKQFFSEPPWSVLRFTRKSGMDALKERVHELLIDLIRKEFPKLKLDVHREWNMARRCVDQMGPSRSTPHAQRAFVNRICERYQSLARNAFTAYYGGDKFFSERHDLRLITQVVKANEVYGHEMRRHGHTRPFAPQDSVHENQMAKEKPLECSKRTEGPFIVNDNPDLEDVIGFAGAPLPEIGDLEDIMDYIEDVYNSSRGQDLGTFNGALLATLFKEQAKKWESITLSHVARVITLVHHFIAETLKHICPESRVLEELWNGYLLDDLQKSYRRAMDHAKFLLEIELEGVPLTQNHYFNDNLQKDQVDRLASALEILGIQTSCPRSPHNPYNPFAEDGDTRESSIVLSHDLLSNLAINMANSEHVRTYMHDVLKSYYKVAQKRFVDVVCQQAVNHCLLTGKTSPLNVFSTEMVLELNEDELEMIAAEDAPIAMRREKLACDIDSFESALNVLKGSG</sequence>
<dbReference type="InterPro" id="IPR020850">
    <property type="entry name" value="GED_dom"/>
</dbReference>
<comment type="caution">
    <text evidence="5">The sequence shown here is derived from an EMBL/GenBank/DDBJ whole genome shotgun (WGS) entry which is preliminary data.</text>
</comment>
<evidence type="ECO:0000313" key="5">
    <source>
        <dbReference type="EMBL" id="KAK9424001.1"/>
    </source>
</evidence>
<dbReference type="PRINTS" id="PR00195">
    <property type="entry name" value="DYNAMIN"/>
</dbReference>
<proteinExistence type="predicted"/>
<keyword evidence="5" id="KW-0378">Hydrolase</keyword>